<dbReference type="InterPro" id="IPR012902">
    <property type="entry name" value="N_methyl_site"/>
</dbReference>
<dbReference type="AlphaFoldDB" id="A0A8S0WG41"/>
<keyword evidence="4" id="KW-1185">Reference proteome</keyword>
<dbReference type="NCBIfam" id="TIGR02532">
    <property type="entry name" value="IV_pilin_GFxxxE"/>
    <property type="match status" value="1"/>
</dbReference>
<organism evidence="2">
    <name type="scientific">Acididesulfobacillus acetoxydans</name>
    <dbReference type="NCBI Taxonomy" id="1561005"/>
    <lineage>
        <taxon>Bacteria</taxon>
        <taxon>Bacillati</taxon>
        <taxon>Bacillota</taxon>
        <taxon>Clostridia</taxon>
        <taxon>Eubacteriales</taxon>
        <taxon>Peptococcaceae</taxon>
        <taxon>Acididesulfobacillus</taxon>
    </lineage>
</organism>
<reference evidence="2" key="2">
    <citation type="submission" date="2020-01" db="EMBL/GenBank/DDBJ databases">
        <authorList>
            <person name="Hornung B."/>
        </authorList>
    </citation>
    <scope>NUCLEOTIDE SEQUENCE</scope>
    <source>
        <strain evidence="2">PacBioINE</strain>
    </source>
</reference>
<keyword evidence="1" id="KW-0812">Transmembrane</keyword>
<gene>
    <name evidence="3" type="ORF">DEACI_1505</name>
    <name evidence="2" type="ORF">DEACI_2229</name>
</gene>
<name>A0A8S0WG41_9FIRM</name>
<reference evidence="3" key="1">
    <citation type="submission" date="2014-11" db="EMBL/GenBank/DDBJ databases">
        <authorList>
            <person name="Hornung B.V."/>
        </authorList>
    </citation>
    <scope>NUCLEOTIDE SEQUENCE</scope>
    <source>
        <strain evidence="3">INE</strain>
    </source>
</reference>
<sequence>MKRRRRKDDGFTLIELMIVIAVIGILAIVLVPKFAGVKTSAKLVGVTTNVHELDTYITSQIGNWNAQATSGNAADAIASAAIIANYAGTSPDASKNMTNPISGQTLIESSVASGTVGKAATDAAIICDSGKTPSSLPAGGVVVTITMDTTNTTQISSVSIQGYDNSSKPYGPAVTVTP</sequence>
<feature type="transmembrane region" description="Helical" evidence="1">
    <location>
        <begin position="12"/>
        <end position="31"/>
    </location>
</feature>
<protein>
    <submittedName>
        <fullName evidence="2">Prepilin-type N-terminal cleavage/methylation domain protein</fullName>
    </submittedName>
    <submittedName>
        <fullName evidence="3">Type IV pilin N-term methylation site GFxxxE</fullName>
    </submittedName>
</protein>
<evidence type="ECO:0000313" key="4">
    <source>
        <dbReference type="Proteomes" id="UP001071230"/>
    </source>
</evidence>
<dbReference type="RefSeq" id="WP_240985073.1">
    <property type="nucleotide sequence ID" value="NZ_CDGJ01000037.1"/>
</dbReference>
<dbReference type="Gene3D" id="3.30.700.10">
    <property type="entry name" value="Glycoprotein, Type 4 Pilin"/>
    <property type="match status" value="1"/>
</dbReference>
<evidence type="ECO:0000313" key="2">
    <source>
        <dbReference type="EMBL" id="CAA7601562.1"/>
    </source>
</evidence>
<dbReference type="InterPro" id="IPR045584">
    <property type="entry name" value="Pilin-like"/>
</dbReference>
<dbReference type="Proteomes" id="UP001071230">
    <property type="component" value="Unassembled WGS sequence"/>
</dbReference>
<keyword evidence="1" id="KW-0472">Membrane</keyword>
<dbReference type="PANTHER" id="PTHR30093">
    <property type="entry name" value="GENERAL SECRETION PATHWAY PROTEIN G"/>
    <property type="match status" value="1"/>
</dbReference>
<dbReference type="SUPFAM" id="SSF54523">
    <property type="entry name" value="Pili subunits"/>
    <property type="match status" value="1"/>
</dbReference>
<dbReference type="Proteomes" id="UP000836597">
    <property type="component" value="Chromosome"/>
</dbReference>
<proteinExistence type="predicted"/>
<evidence type="ECO:0000313" key="3">
    <source>
        <dbReference type="EMBL" id="CEJ07049.1"/>
    </source>
</evidence>
<dbReference type="EMBL" id="LR746496">
    <property type="protein sequence ID" value="CAA7601562.1"/>
    <property type="molecule type" value="Genomic_DNA"/>
</dbReference>
<dbReference type="Pfam" id="PF07963">
    <property type="entry name" value="N_methyl"/>
    <property type="match status" value="1"/>
</dbReference>
<accession>A0A8S0WG41</accession>
<evidence type="ECO:0000256" key="1">
    <source>
        <dbReference type="SAM" id="Phobius"/>
    </source>
</evidence>
<dbReference type="EMBL" id="CDGJ01000037">
    <property type="protein sequence ID" value="CEJ07049.1"/>
    <property type="molecule type" value="Genomic_DNA"/>
</dbReference>
<dbReference type="KEGG" id="aacx:DEACI_2229"/>
<keyword evidence="1" id="KW-1133">Transmembrane helix</keyword>